<keyword evidence="3" id="KW-1185">Reference proteome</keyword>
<proteinExistence type="predicted"/>
<dbReference type="Proteomes" id="UP000287352">
    <property type="component" value="Unassembled WGS sequence"/>
</dbReference>
<sequence>MKNFTIVETDELYTRASQRKIYTHEVYQEALHVFCQNIRSLEKELGEQVYDEYWKELFRELKTFRFTLYAAPTPVNFQSTLLLQILQKKLNDCQNLFPSFWQKLKIVIDSVYTLTNTSDNPLLTKILELMPPEKMRKTVLLLKEDRFALTVEKILQNHSELQHLELINKYQLRGAYCYDRILAIGPHYWFPEYVFNAPRANEIHYIRYSWVSDTWEVKPLFIQATTSPTVFDHSMQPVKKSMKNVIKGIDEKEHLEQEDIPEINWSSISTKLLKNISNDRSLETVPAKLVLLANNHAVFLEASDNTKTLALDLEDERDENGETQQVKRILVTKLQSGMFLLQRTGGGGDYIVPIANAKLGKNANRYREKQAHWKELLRQKTEAADLLTVCVELLDEGGSENTTEINLRHWLSSKNIRPRNDEDFKAILKLVGLQAEEKMYLEAANKIKAAHKSAGMYLRDLLIKQVAKTDLHEIQKKGYLEIDLPKFSEVSISAFRIEHIEPDSTEVPYSHIGRLTMIKDE</sequence>
<dbReference type="EMBL" id="BIFR01000001">
    <property type="protein sequence ID" value="GCE12504.1"/>
    <property type="molecule type" value="Genomic_DNA"/>
</dbReference>
<feature type="domain" description="DISARM protein DrmE C-terminal" evidence="1">
    <location>
        <begin position="372"/>
        <end position="465"/>
    </location>
</feature>
<evidence type="ECO:0000259" key="1">
    <source>
        <dbReference type="Pfam" id="PF24957"/>
    </source>
</evidence>
<name>A0A402A071_9CHLR</name>
<accession>A0A402A071</accession>
<evidence type="ECO:0000313" key="2">
    <source>
        <dbReference type="EMBL" id="GCE12504.1"/>
    </source>
</evidence>
<dbReference type="Pfam" id="PF24957">
    <property type="entry name" value="DrmE_C"/>
    <property type="match status" value="1"/>
</dbReference>
<reference evidence="3" key="1">
    <citation type="submission" date="2018-12" db="EMBL/GenBank/DDBJ databases">
        <title>Tengunoibacter tsumagoiensis gen. nov., sp. nov., Dictyobacter kobayashii sp. nov., D. alpinus sp. nov., and D. joshuensis sp. nov. and description of Dictyobacteraceae fam. nov. within the order Ktedonobacterales isolated from Tengu-no-mugimeshi.</title>
        <authorList>
            <person name="Wang C.M."/>
            <person name="Zheng Y."/>
            <person name="Sakai Y."/>
            <person name="Toyoda A."/>
            <person name="Minakuchi Y."/>
            <person name="Abe K."/>
            <person name="Yokota A."/>
            <person name="Yabe S."/>
        </authorList>
    </citation>
    <scope>NUCLEOTIDE SEQUENCE [LARGE SCALE GENOMIC DNA]</scope>
    <source>
        <strain evidence="3">Uno3</strain>
    </source>
</reference>
<dbReference type="OrthoDB" id="2987980at2"/>
<evidence type="ECO:0000313" key="3">
    <source>
        <dbReference type="Proteomes" id="UP000287352"/>
    </source>
</evidence>
<dbReference type="RefSeq" id="WP_126580118.1">
    <property type="nucleotide sequence ID" value="NZ_BIFR01000001.1"/>
</dbReference>
<protein>
    <recommendedName>
        <fullName evidence="1">DISARM protein DrmE C-terminal domain-containing protein</fullName>
    </recommendedName>
</protein>
<gene>
    <name evidence="2" type="ORF">KTT_23630</name>
</gene>
<dbReference type="AlphaFoldDB" id="A0A402A071"/>
<organism evidence="2 3">
    <name type="scientific">Tengunoibacter tsumagoiensis</name>
    <dbReference type="NCBI Taxonomy" id="2014871"/>
    <lineage>
        <taxon>Bacteria</taxon>
        <taxon>Bacillati</taxon>
        <taxon>Chloroflexota</taxon>
        <taxon>Ktedonobacteria</taxon>
        <taxon>Ktedonobacterales</taxon>
        <taxon>Dictyobacteraceae</taxon>
        <taxon>Tengunoibacter</taxon>
    </lineage>
</organism>
<dbReference type="InterPro" id="IPR056666">
    <property type="entry name" value="DrmE_C"/>
</dbReference>
<comment type="caution">
    <text evidence="2">The sequence shown here is derived from an EMBL/GenBank/DDBJ whole genome shotgun (WGS) entry which is preliminary data.</text>
</comment>